<accession>A0A3D8JVV0</accession>
<dbReference type="Pfam" id="PF00126">
    <property type="entry name" value="HTH_1"/>
    <property type="match status" value="1"/>
</dbReference>
<dbReference type="GO" id="GO:0003700">
    <property type="term" value="F:DNA-binding transcription factor activity"/>
    <property type="evidence" value="ECO:0007669"/>
    <property type="project" value="InterPro"/>
</dbReference>
<proteinExistence type="inferred from homology"/>
<dbReference type="InterPro" id="IPR036388">
    <property type="entry name" value="WH-like_DNA-bd_sf"/>
</dbReference>
<dbReference type="PANTHER" id="PTHR30126:SF40">
    <property type="entry name" value="HTH-TYPE TRANSCRIPTIONAL REGULATOR GLTR"/>
    <property type="match status" value="1"/>
</dbReference>
<evidence type="ECO:0000313" key="7">
    <source>
        <dbReference type="Proteomes" id="UP000256838"/>
    </source>
</evidence>
<comment type="caution">
    <text evidence="6">The sequence shown here is derived from an EMBL/GenBank/DDBJ whole genome shotgun (WGS) entry which is preliminary data.</text>
</comment>
<dbReference type="OrthoDB" id="6113677at2"/>
<evidence type="ECO:0000256" key="2">
    <source>
        <dbReference type="ARBA" id="ARBA00023015"/>
    </source>
</evidence>
<dbReference type="PANTHER" id="PTHR30126">
    <property type="entry name" value="HTH-TYPE TRANSCRIPTIONAL REGULATOR"/>
    <property type="match status" value="1"/>
</dbReference>
<dbReference type="SUPFAM" id="SSF53850">
    <property type="entry name" value="Periplasmic binding protein-like II"/>
    <property type="match status" value="1"/>
</dbReference>
<dbReference type="AlphaFoldDB" id="A0A3D8JVV0"/>
<protein>
    <submittedName>
        <fullName evidence="6">LysR family transcriptional regulator</fullName>
    </submittedName>
</protein>
<organism evidence="6 7">
    <name type="scientific">Trinickia dinghuensis</name>
    <dbReference type="NCBI Taxonomy" id="2291023"/>
    <lineage>
        <taxon>Bacteria</taxon>
        <taxon>Pseudomonadati</taxon>
        <taxon>Pseudomonadota</taxon>
        <taxon>Betaproteobacteria</taxon>
        <taxon>Burkholderiales</taxon>
        <taxon>Burkholderiaceae</taxon>
        <taxon>Trinickia</taxon>
    </lineage>
</organism>
<dbReference type="GO" id="GO:0000976">
    <property type="term" value="F:transcription cis-regulatory region binding"/>
    <property type="evidence" value="ECO:0007669"/>
    <property type="project" value="TreeGrafter"/>
</dbReference>
<comment type="similarity">
    <text evidence="1">Belongs to the LysR transcriptional regulatory family.</text>
</comment>
<gene>
    <name evidence="6" type="ORF">DWV00_18625</name>
</gene>
<evidence type="ECO:0000256" key="3">
    <source>
        <dbReference type="ARBA" id="ARBA00023125"/>
    </source>
</evidence>
<reference evidence="6 7" key="1">
    <citation type="submission" date="2018-08" db="EMBL/GenBank/DDBJ databases">
        <title>Paraburkholderia sp. DHOM06 isolated from forest soil.</title>
        <authorList>
            <person name="Gao Z.-H."/>
            <person name="Qiu L.-H."/>
        </authorList>
    </citation>
    <scope>NUCLEOTIDE SEQUENCE [LARGE SCALE GENOMIC DNA]</scope>
    <source>
        <strain evidence="6 7">DHOM06</strain>
    </source>
</reference>
<dbReference type="Pfam" id="PF03466">
    <property type="entry name" value="LysR_substrate"/>
    <property type="match status" value="1"/>
</dbReference>
<keyword evidence="2" id="KW-0805">Transcription regulation</keyword>
<name>A0A3D8JVV0_9BURK</name>
<dbReference type="Proteomes" id="UP000256838">
    <property type="component" value="Unassembled WGS sequence"/>
</dbReference>
<dbReference type="RefSeq" id="WP_115535073.1">
    <property type="nucleotide sequence ID" value="NZ_QRGA01000010.1"/>
</dbReference>
<sequence length="320" mass="35532">MQTLQIFVTTAEERNMSNAARRLGLTQSAVSQSIRQLEDQFGVVLFNRERRPLTLTAAGLALRNRGMTLLEDLNRLKAHVIDASKGIKPDVRVGLVDSFAGTCGPAFIKAMLNESTTLSIRTGLSPYHSEALVGRDLDLVVSTDPLADLDGIERRRLLSEQFVVITPKQKAGAVRTPADLRELGEALPIVRFNRQSHIGAQIERYLRRIDVRIARRLEVDTADTLTSMVAGEIGWAITTPMCLLQAGEYAKKVKLHVLSASNSGRSLYLIARRDEYSHLFDGVYSIAHSIVSTSLLQRLAQIHADLPKLIDIETETEHER</sequence>
<dbReference type="InterPro" id="IPR005119">
    <property type="entry name" value="LysR_subst-bd"/>
</dbReference>
<dbReference type="CDD" id="cd05466">
    <property type="entry name" value="PBP2_LTTR_substrate"/>
    <property type="match status" value="1"/>
</dbReference>
<keyword evidence="4" id="KW-0804">Transcription</keyword>
<keyword evidence="7" id="KW-1185">Reference proteome</keyword>
<dbReference type="PROSITE" id="PS50931">
    <property type="entry name" value="HTH_LYSR"/>
    <property type="match status" value="1"/>
</dbReference>
<dbReference type="SUPFAM" id="SSF46785">
    <property type="entry name" value="Winged helix' DNA-binding domain"/>
    <property type="match status" value="1"/>
</dbReference>
<dbReference type="PRINTS" id="PR00039">
    <property type="entry name" value="HTHLYSR"/>
</dbReference>
<dbReference type="EMBL" id="QRGA01000010">
    <property type="protein sequence ID" value="RDU97263.1"/>
    <property type="molecule type" value="Genomic_DNA"/>
</dbReference>
<evidence type="ECO:0000256" key="4">
    <source>
        <dbReference type="ARBA" id="ARBA00023163"/>
    </source>
</evidence>
<evidence type="ECO:0000256" key="1">
    <source>
        <dbReference type="ARBA" id="ARBA00009437"/>
    </source>
</evidence>
<evidence type="ECO:0000259" key="5">
    <source>
        <dbReference type="PROSITE" id="PS50931"/>
    </source>
</evidence>
<feature type="domain" description="HTH lysR-type" evidence="5">
    <location>
        <begin position="1"/>
        <end position="56"/>
    </location>
</feature>
<dbReference type="InterPro" id="IPR036390">
    <property type="entry name" value="WH_DNA-bd_sf"/>
</dbReference>
<dbReference type="Gene3D" id="3.40.190.290">
    <property type="match status" value="1"/>
</dbReference>
<dbReference type="InterPro" id="IPR000847">
    <property type="entry name" value="LysR_HTH_N"/>
</dbReference>
<dbReference type="Gene3D" id="1.10.10.10">
    <property type="entry name" value="Winged helix-like DNA-binding domain superfamily/Winged helix DNA-binding domain"/>
    <property type="match status" value="1"/>
</dbReference>
<evidence type="ECO:0000313" key="6">
    <source>
        <dbReference type="EMBL" id="RDU97263.1"/>
    </source>
</evidence>
<keyword evidence="3" id="KW-0238">DNA-binding</keyword>
<dbReference type="FunFam" id="1.10.10.10:FF:000001">
    <property type="entry name" value="LysR family transcriptional regulator"/>
    <property type="match status" value="1"/>
</dbReference>